<evidence type="ECO:0008006" key="3">
    <source>
        <dbReference type="Google" id="ProtNLM"/>
    </source>
</evidence>
<name>A0A1F5YN14_9BACT</name>
<gene>
    <name evidence="1" type="ORF">A2Z33_04530</name>
</gene>
<dbReference type="Proteomes" id="UP000178448">
    <property type="component" value="Unassembled WGS sequence"/>
</dbReference>
<comment type="caution">
    <text evidence="1">The sequence shown here is derived from an EMBL/GenBank/DDBJ whole genome shotgun (WGS) entry which is preliminary data.</text>
</comment>
<reference evidence="1 2" key="1">
    <citation type="journal article" date="2016" name="Nat. Commun.">
        <title>Thousands of microbial genomes shed light on interconnected biogeochemical processes in an aquifer system.</title>
        <authorList>
            <person name="Anantharaman K."/>
            <person name="Brown C.T."/>
            <person name="Hug L.A."/>
            <person name="Sharon I."/>
            <person name="Castelle C.J."/>
            <person name="Probst A.J."/>
            <person name="Thomas B.C."/>
            <person name="Singh A."/>
            <person name="Wilkins M.J."/>
            <person name="Karaoz U."/>
            <person name="Brodie E.L."/>
            <person name="Williams K.H."/>
            <person name="Hubbard S.S."/>
            <person name="Banfield J.F."/>
        </authorList>
    </citation>
    <scope>NUCLEOTIDE SEQUENCE [LARGE SCALE GENOMIC DNA]</scope>
</reference>
<dbReference type="SUPFAM" id="SSF46785">
    <property type="entry name" value="Winged helix' DNA-binding domain"/>
    <property type="match status" value="1"/>
</dbReference>
<proteinExistence type="predicted"/>
<protein>
    <recommendedName>
        <fullName evidence="3">Fido domain-containing protein</fullName>
    </recommendedName>
</protein>
<accession>A0A1F5YN14</accession>
<dbReference type="STRING" id="1798374.A2Z33_04530"/>
<dbReference type="EMBL" id="MFJD01000013">
    <property type="protein sequence ID" value="OGG01581.1"/>
    <property type="molecule type" value="Genomic_DNA"/>
</dbReference>
<dbReference type="Gene3D" id="1.10.10.10">
    <property type="entry name" value="Winged helix-like DNA-binding domain superfamily/Winged helix DNA-binding domain"/>
    <property type="match status" value="1"/>
</dbReference>
<evidence type="ECO:0000313" key="2">
    <source>
        <dbReference type="Proteomes" id="UP000178448"/>
    </source>
</evidence>
<dbReference type="InterPro" id="IPR036388">
    <property type="entry name" value="WH-like_DNA-bd_sf"/>
</dbReference>
<evidence type="ECO:0000313" key="1">
    <source>
        <dbReference type="EMBL" id="OGG01581.1"/>
    </source>
</evidence>
<dbReference type="AlphaFoldDB" id="A0A1F5YN14"/>
<sequence>MIPITYTLSPATRELLKKCDDIRDQVLLTGITPAAERSLRWETLLRRVSILVPGGTANTERVVRALSGRGKTQEDTIIGNFARVSGYISEHWTASPRTVMTAEIDSIDTMLRAGKAAFPPSRRIDPEDIRELLKWLQTKPDHPVVSAALAYGHLAALTGTAFHPLAMAVSSVFLYKDCYSLKDLLAVEPGLREHPRQYEAAVSPLVADGKSAPWIDYYTECSETALTVLLDKLQKPARPEAGFSLSARQQEILGLMANPDSRITNIQVKTRFRISQVTASRELAKLVKLGVLAGHGKGRSVYYTRI</sequence>
<dbReference type="InterPro" id="IPR036390">
    <property type="entry name" value="WH_DNA-bd_sf"/>
</dbReference>
<organism evidence="1 2">
    <name type="scientific">Candidatus Gottesmanbacteria bacterium RBG_16_52_11</name>
    <dbReference type="NCBI Taxonomy" id="1798374"/>
    <lineage>
        <taxon>Bacteria</taxon>
        <taxon>Candidatus Gottesmaniibacteriota</taxon>
    </lineage>
</organism>